<dbReference type="AlphaFoldDB" id="A0A7Y7PSE2"/>
<comment type="caution">
    <text evidence="1">The sequence shown here is derived from an EMBL/GenBank/DDBJ whole genome shotgun (WGS) entry which is preliminary data.</text>
</comment>
<name>A0A7Y7PSE2_9BACT</name>
<sequence>MENSAERSYTELVVWQKSRALVSTVYELTKCFPKEELFGLSNQIRRAAVSIPSNIAEGCGRQHTRDTLQFLFIARGSLFEVETQCYLATDQQYISADQLCLVLTAIQDCKKLLQGFIRYYRTLAPSSQAHEDAAPYQTDNGQLTTDN</sequence>
<dbReference type="CDD" id="cd16377">
    <property type="entry name" value="23S_rRNA_IVP_like"/>
    <property type="match status" value="1"/>
</dbReference>
<dbReference type="Pfam" id="PF05635">
    <property type="entry name" value="23S_rRNA_IVP"/>
    <property type="match status" value="1"/>
</dbReference>
<gene>
    <name evidence="1" type="ORF">HW554_18280</name>
</gene>
<dbReference type="EMBL" id="JABKAU010000051">
    <property type="protein sequence ID" value="NVO33158.1"/>
    <property type="molecule type" value="Genomic_DNA"/>
</dbReference>
<dbReference type="PANTHER" id="PTHR38471">
    <property type="entry name" value="FOUR HELIX BUNDLE PROTEIN"/>
    <property type="match status" value="1"/>
</dbReference>
<dbReference type="InterPro" id="IPR036583">
    <property type="entry name" value="23S_rRNA_IVS_sf"/>
</dbReference>
<keyword evidence="2" id="KW-1185">Reference proteome</keyword>
<evidence type="ECO:0000313" key="1">
    <source>
        <dbReference type="EMBL" id="NVO33158.1"/>
    </source>
</evidence>
<accession>A0A7Y7PSE2</accession>
<reference evidence="1 2" key="1">
    <citation type="submission" date="2020-05" db="EMBL/GenBank/DDBJ databases">
        <title>Hymenobacter terrestris sp. nov. and Hymenobacter lapidiphilus sp. nov., isolated from regoliths in Antarctica.</title>
        <authorList>
            <person name="Sedlacek I."/>
            <person name="Pantucek R."/>
            <person name="Zeman M."/>
            <person name="Holochova P."/>
            <person name="Kralova S."/>
            <person name="Stankova E."/>
            <person name="Sedo O."/>
            <person name="Micenkova L."/>
            <person name="Svec P."/>
            <person name="Gupta V."/>
            <person name="Sood U."/>
            <person name="Korpole U.S."/>
            <person name="Lal R."/>
        </authorList>
    </citation>
    <scope>NUCLEOTIDE SEQUENCE [LARGE SCALE GENOMIC DNA]</scope>
    <source>
        <strain evidence="1 2">P5342</strain>
    </source>
</reference>
<dbReference type="InterPro" id="IPR012657">
    <property type="entry name" value="23S_rRNA-intervening_sequence"/>
</dbReference>
<protein>
    <submittedName>
        <fullName evidence="1">Four helix bundle protein</fullName>
    </submittedName>
</protein>
<organism evidence="1 2">
    <name type="scientific">Hymenobacter lapidiphilus</name>
    <dbReference type="NCBI Taxonomy" id="2608003"/>
    <lineage>
        <taxon>Bacteria</taxon>
        <taxon>Pseudomonadati</taxon>
        <taxon>Bacteroidota</taxon>
        <taxon>Cytophagia</taxon>
        <taxon>Cytophagales</taxon>
        <taxon>Hymenobacteraceae</taxon>
        <taxon>Hymenobacter</taxon>
    </lineage>
</organism>
<evidence type="ECO:0000313" key="2">
    <source>
        <dbReference type="Proteomes" id="UP000565521"/>
    </source>
</evidence>
<proteinExistence type="predicted"/>
<dbReference type="RefSeq" id="WP_176909991.1">
    <property type="nucleotide sequence ID" value="NZ_JABKAU010000051.1"/>
</dbReference>
<dbReference type="SUPFAM" id="SSF158446">
    <property type="entry name" value="IVS-encoded protein-like"/>
    <property type="match status" value="1"/>
</dbReference>
<dbReference type="Gene3D" id="1.20.1440.60">
    <property type="entry name" value="23S rRNA-intervening sequence"/>
    <property type="match status" value="1"/>
</dbReference>
<dbReference type="PANTHER" id="PTHR38471:SF2">
    <property type="entry name" value="FOUR HELIX BUNDLE PROTEIN"/>
    <property type="match status" value="1"/>
</dbReference>
<dbReference type="NCBIfam" id="TIGR02436">
    <property type="entry name" value="four helix bundle protein"/>
    <property type="match status" value="1"/>
</dbReference>
<dbReference type="Proteomes" id="UP000565521">
    <property type="component" value="Unassembled WGS sequence"/>
</dbReference>